<dbReference type="EMBL" id="MCFG01000432">
    <property type="protein sequence ID" value="ORX67716.1"/>
    <property type="molecule type" value="Genomic_DNA"/>
</dbReference>
<protein>
    <submittedName>
        <fullName evidence="2">Uncharacterized protein</fullName>
    </submittedName>
</protein>
<reference evidence="2 3" key="2">
    <citation type="submission" date="2016-08" db="EMBL/GenBank/DDBJ databases">
        <title>Pervasive Adenine N6-methylation of Active Genes in Fungi.</title>
        <authorList>
            <consortium name="DOE Joint Genome Institute"/>
            <person name="Mondo S.J."/>
            <person name="Dannebaum R.O."/>
            <person name="Kuo R.C."/>
            <person name="Labutti K."/>
            <person name="Haridas S."/>
            <person name="Kuo A."/>
            <person name="Salamov A."/>
            <person name="Ahrendt S.R."/>
            <person name="Lipzen A."/>
            <person name="Sullivan W."/>
            <person name="Andreopoulos W.B."/>
            <person name="Clum A."/>
            <person name="Lindquist E."/>
            <person name="Daum C."/>
            <person name="Ramamoorthy G.K."/>
            <person name="Gryganskyi A."/>
            <person name="Culley D."/>
            <person name="Magnuson J.K."/>
            <person name="James T.Y."/>
            <person name="O'Malley M.A."/>
            <person name="Stajich J.E."/>
            <person name="Spatafora J.W."/>
            <person name="Visel A."/>
            <person name="Grigoriev I.V."/>
        </authorList>
    </citation>
    <scope>NUCLEOTIDE SEQUENCE [LARGE SCALE GENOMIC DNA]</scope>
    <source>
        <strain evidence="2 3">S4</strain>
    </source>
</reference>
<dbReference type="Proteomes" id="UP000193944">
    <property type="component" value="Unassembled WGS sequence"/>
</dbReference>
<gene>
    <name evidence="2" type="ORF">BCR32DRAFT_250403</name>
</gene>
<accession>A0A1Y1W355</accession>
<comment type="caution">
    <text evidence="2">The sequence shown here is derived from an EMBL/GenBank/DDBJ whole genome shotgun (WGS) entry which is preliminary data.</text>
</comment>
<sequence length="103" mass="12075">MLCVYTLYVFIHIYTTEKRENSIKEESNSEKNSTNQICNSNSSSEGKINVSVDKDKVRILTYNIFMRPLPIHSFESDFKDDRIKLIFIKVKQLVQISLIINKK</sequence>
<evidence type="ECO:0000313" key="2">
    <source>
        <dbReference type="EMBL" id="ORX67716.1"/>
    </source>
</evidence>
<name>A0A1Y1W355_9FUNG</name>
<feature type="region of interest" description="Disordered" evidence="1">
    <location>
        <begin position="21"/>
        <end position="44"/>
    </location>
</feature>
<proteinExistence type="predicted"/>
<keyword evidence="3" id="KW-1185">Reference proteome</keyword>
<dbReference type="OrthoDB" id="40902at2759"/>
<evidence type="ECO:0000313" key="3">
    <source>
        <dbReference type="Proteomes" id="UP000193944"/>
    </source>
</evidence>
<dbReference type="AlphaFoldDB" id="A0A1Y1W355"/>
<evidence type="ECO:0000256" key="1">
    <source>
        <dbReference type="SAM" id="MobiDB-lite"/>
    </source>
</evidence>
<organism evidence="2 3">
    <name type="scientific">Anaeromyces robustus</name>
    <dbReference type="NCBI Taxonomy" id="1754192"/>
    <lineage>
        <taxon>Eukaryota</taxon>
        <taxon>Fungi</taxon>
        <taxon>Fungi incertae sedis</taxon>
        <taxon>Chytridiomycota</taxon>
        <taxon>Chytridiomycota incertae sedis</taxon>
        <taxon>Neocallimastigomycetes</taxon>
        <taxon>Neocallimastigales</taxon>
        <taxon>Neocallimastigaceae</taxon>
        <taxon>Anaeromyces</taxon>
    </lineage>
</organism>
<reference evidence="2 3" key="1">
    <citation type="submission" date="2016-08" db="EMBL/GenBank/DDBJ databases">
        <title>A Parts List for Fungal Cellulosomes Revealed by Comparative Genomics.</title>
        <authorList>
            <consortium name="DOE Joint Genome Institute"/>
            <person name="Haitjema C.H."/>
            <person name="Gilmore S.P."/>
            <person name="Henske J.K."/>
            <person name="Solomon K.V."/>
            <person name="De Groot R."/>
            <person name="Kuo A."/>
            <person name="Mondo S.J."/>
            <person name="Salamov A.A."/>
            <person name="Labutti K."/>
            <person name="Zhao Z."/>
            <person name="Chiniquy J."/>
            <person name="Barry K."/>
            <person name="Brewer H.M."/>
            <person name="Purvine S.O."/>
            <person name="Wright A.T."/>
            <person name="Boxma B."/>
            <person name="Van Alen T."/>
            <person name="Hackstein J.H."/>
            <person name="Baker S.E."/>
            <person name="Grigoriev I.V."/>
            <person name="O'Malley M.A."/>
        </authorList>
    </citation>
    <scope>NUCLEOTIDE SEQUENCE [LARGE SCALE GENOMIC DNA]</scope>
    <source>
        <strain evidence="2 3">S4</strain>
    </source>
</reference>